<dbReference type="Pfam" id="PF00534">
    <property type="entry name" value="Glycos_transf_1"/>
    <property type="match status" value="1"/>
</dbReference>
<sequence>MKVLFAASECVPFVKTGGLADVVGALSKALVRQGVDARVILPLYREIPQTYRERMEHCLYFYVNLGWRRQYVGIEKLELGGVTFYFVDNLQYFDRPYIYGSGGDEGERFSYFCRAVMEAMPQIDFVPDILHCHDWQTGMIPALLEAQYRTLPLYRNVKTVFTIHNLRYQGVFPIHEIEEYLSLGDWAYDNAHLEFYGQCSFMKGGLVFADKITTVSPTYAQEIQTAYYGERLDGLLRSRVNDLSGVLNGIDTEEYDPQTDSAISVNYGPDTFAQKVQNKLALQRELGLQEGERIPLIGMVSRLSGQKGFDLVERVLDEILKTGAQLCVLGKGEDRFEDLFNWAQWKYPTQLAARIEMNHALAHKIYAGSDFFLMPSMFEPCGLSQMIALRYGSLPITRETGGLRDTVLSYNEFTGDGNGFTFLNYNAHDMLHVIERAVRLFQAEPETIEMLATRAMRGEYGWSKSAGEYVALYASLLGTATTSGAEESAAQEPAAEDGEAPQKSAAKKPAAAKKAAAASAPAKKPAARKKAAEGSDASKSAAKKPAAAKKAADASAPAKKPAARKKAAPASAEAEKVVPPADENA</sequence>
<dbReference type="InterPro" id="IPR013534">
    <property type="entry name" value="Starch_synth_cat_dom"/>
</dbReference>
<comment type="similarity">
    <text evidence="3 7">Belongs to the glycosyltransferase 1 family. Bacterial/plant glycogen synthase subfamily.</text>
</comment>
<dbReference type="EC" id="2.4.1.21" evidence="7"/>
<feature type="compositionally biased region" description="Low complexity" evidence="8">
    <location>
        <begin position="534"/>
        <end position="560"/>
    </location>
</feature>
<gene>
    <name evidence="7 11" type="primary">glgA</name>
    <name evidence="11" type="ORF">IAA64_04275</name>
</gene>
<comment type="pathway">
    <text evidence="7">Glycan biosynthesis; glycogen biosynthesis.</text>
</comment>
<feature type="compositionally biased region" description="Low complexity" evidence="8">
    <location>
        <begin position="501"/>
        <end position="524"/>
    </location>
</feature>
<dbReference type="GO" id="GO:0009011">
    <property type="term" value="F:alpha-1,4-glucan glucosyltransferase (ADP-glucose donor) activity"/>
    <property type="evidence" value="ECO:0007669"/>
    <property type="project" value="UniProtKB-UniRule"/>
</dbReference>
<name>A0A9D1TC52_9FIRM</name>
<feature type="binding site" evidence="7">
    <location>
        <position position="15"/>
    </location>
    <ligand>
        <name>ADP-alpha-D-glucose</name>
        <dbReference type="ChEBI" id="CHEBI:57498"/>
    </ligand>
</feature>
<dbReference type="AlphaFoldDB" id="A0A9D1TC52"/>
<evidence type="ECO:0000256" key="7">
    <source>
        <dbReference type="HAMAP-Rule" id="MF_00484"/>
    </source>
</evidence>
<evidence type="ECO:0000313" key="12">
    <source>
        <dbReference type="Proteomes" id="UP000886884"/>
    </source>
</evidence>
<dbReference type="NCBIfam" id="NF001898">
    <property type="entry name" value="PRK00654.1-1"/>
    <property type="match status" value="1"/>
</dbReference>
<organism evidence="11 12">
    <name type="scientific">Candidatus Ornithocaccomicrobium faecavium</name>
    <dbReference type="NCBI Taxonomy" id="2840890"/>
    <lineage>
        <taxon>Bacteria</taxon>
        <taxon>Bacillati</taxon>
        <taxon>Bacillota</taxon>
        <taxon>Clostridia</taxon>
        <taxon>Candidatus Ornithocaccomicrobium</taxon>
    </lineage>
</organism>
<keyword evidence="6 7" id="KW-0320">Glycogen biosynthesis</keyword>
<proteinExistence type="inferred from homology"/>
<evidence type="ECO:0000256" key="2">
    <source>
        <dbReference type="ARBA" id="ARBA00002764"/>
    </source>
</evidence>
<dbReference type="PANTHER" id="PTHR45825:SF11">
    <property type="entry name" value="ALPHA AMYLASE DOMAIN-CONTAINING PROTEIN"/>
    <property type="match status" value="1"/>
</dbReference>
<evidence type="ECO:0000259" key="10">
    <source>
        <dbReference type="Pfam" id="PF08323"/>
    </source>
</evidence>
<accession>A0A9D1TC52</accession>
<dbReference type="PANTHER" id="PTHR45825">
    <property type="entry name" value="GRANULE-BOUND STARCH SYNTHASE 1, CHLOROPLASTIC/AMYLOPLASTIC"/>
    <property type="match status" value="1"/>
</dbReference>
<evidence type="ECO:0000256" key="4">
    <source>
        <dbReference type="ARBA" id="ARBA00022676"/>
    </source>
</evidence>
<reference evidence="11" key="1">
    <citation type="submission" date="2020-10" db="EMBL/GenBank/DDBJ databases">
        <authorList>
            <person name="Gilroy R."/>
        </authorList>
    </citation>
    <scope>NUCLEOTIDE SEQUENCE</scope>
    <source>
        <strain evidence="11">CHK183-6373</strain>
    </source>
</reference>
<dbReference type="EMBL" id="DVOT01000075">
    <property type="protein sequence ID" value="HIV27160.1"/>
    <property type="molecule type" value="Genomic_DNA"/>
</dbReference>
<dbReference type="InterPro" id="IPR001296">
    <property type="entry name" value="Glyco_trans_1"/>
</dbReference>
<dbReference type="HAMAP" id="MF_00484">
    <property type="entry name" value="Glycogen_synth"/>
    <property type="match status" value="1"/>
</dbReference>
<evidence type="ECO:0000256" key="8">
    <source>
        <dbReference type="SAM" id="MobiDB-lite"/>
    </source>
</evidence>
<feature type="domain" description="Starch synthase catalytic" evidence="10">
    <location>
        <begin position="2"/>
        <end position="237"/>
    </location>
</feature>
<protein>
    <recommendedName>
        <fullName evidence="7">Glycogen synthase</fullName>
        <ecNumber evidence="7">2.4.1.21</ecNumber>
    </recommendedName>
    <alternativeName>
        <fullName evidence="7">Starch [bacterial glycogen] synthase</fullName>
    </alternativeName>
</protein>
<evidence type="ECO:0000259" key="9">
    <source>
        <dbReference type="Pfam" id="PF00534"/>
    </source>
</evidence>
<dbReference type="Pfam" id="PF08323">
    <property type="entry name" value="Glyco_transf_5"/>
    <property type="match status" value="1"/>
</dbReference>
<comment type="function">
    <text evidence="2 7">Synthesizes alpha-1,4-glucan chains using ADP-glucose.</text>
</comment>
<dbReference type="GO" id="GO:0004373">
    <property type="term" value="F:alpha-1,4-glucan glucosyltransferase (UDP-glucose donor) activity"/>
    <property type="evidence" value="ECO:0007669"/>
    <property type="project" value="InterPro"/>
</dbReference>
<dbReference type="SUPFAM" id="SSF53756">
    <property type="entry name" value="UDP-Glycosyltransferase/glycogen phosphorylase"/>
    <property type="match status" value="1"/>
</dbReference>
<dbReference type="NCBIfam" id="TIGR02095">
    <property type="entry name" value="glgA"/>
    <property type="match status" value="1"/>
</dbReference>
<evidence type="ECO:0000256" key="5">
    <source>
        <dbReference type="ARBA" id="ARBA00022679"/>
    </source>
</evidence>
<comment type="caution">
    <text evidence="11">The sequence shown here is derived from an EMBL/GenBank/DDBJ whole genome shotgun (WGS) entry which is preliminary data.</text>
</comment>
<evidence type="ECO:0000256" key="6">
    <source>
        <dbReference type="ARBA" id="ARBA00023056"/>
    </source>
</evidence>
<feature type="domain" description="Glycosyl transferase family 1" evidence="9">
    <location>
        <begin position="294"/>
        <end position="438"/>
    </location>
</feature>
<comment type="catalytic activity">
    <reaction evidence="1 7">
        <text>[(1-&gt;4)-alpha-D-glucosyl](n) + ADP-alpha-D-glucose = [(1-&gt;4)-alpha-D-glucosyl](n+1) + ADP + H(+)</text>
        <dbReference type="Rhea" id="RHEA:18189"/>
        <dbReference type="Rhea" id="RHEA-COMP:9584"/>
        <dbReference type="Rhea" id="RHEA-COMP:9587"/>
        <dbReference type="ChEBI" id="CHEBI:15378"/>
        <dbReference type="ChEBI" id="CHEBI:15444"/>
        <dbReference type="ChEBI" id="CHEBI:57498"/>
        <dbReference type="ChEBI" id="CHEBI:456216"/>
        <dbReference type="EC" id="2.4.1.21"/>
    </reaction>
</comment>
<dbReference type="InterPro" id="IPR011835">
    <property type="entry name" value="GS/SS"/>
</dbReference>
<dbReference type="Proteomes" id="UP000886884">
    <property type="component" value="Unassembled WGS sequence"/>
</dbReference>
<keyword evidence="4 7" id="KW-0328">Glycosyltransferase</keyword>
<feature type="compositionally biased region" description="Low complexity" evidence="8">
    <location>
        <begin position="484"/>
        <end position="493"/>
    </location>
</feature>
<evidence type="ECO:0000313" key="11">
    <source>
        <dbReference type="EMBL" id="HIV27160.1"/>
    </source>
</evidence>
<evidence type="ECO:0000256" key="1">
    <source>
        <dbReference type="ARBA" id="ARBA00001478"/>
    </source>
</evidence>
<evidence type="ECO:0000256" key="3">
    <source>
        <dbReference type="ARBA" id="ARBA00010281"/>
    </source>
</evidence>
<dbReference type="Gene3D" id="3.40.50.2000">
    <property type="entry name" value="Glycogen Phosphorylase B"/>
    <property type="match status" value="2"/>
</dbReference>
<dbReference type="GO" id="GO:0005978">
    <property type="term" value="P:glycogen biosynthetic process"/>
    <property type="evidence" value="ECO:0007669"/>
    <property type="project" value="UniProtKB-UniRule"/>
</dbReference>
<feature type="compositionally biased region" description="Low complexity" evidence="8">
    <location>
        <begin position="568"/>
        <end position="585"/>
    </location>
</feature>
<dbReference type="CDD" id="cd03791">
    <property type="entry name" value="GT5_Glycogen_synthase_DULL1-like"/>
    <property type="match status" value="1"/>
</dbReference>
<reference evidence="11" key="2">
    <citation type="journal article" date="2021" name="PeerJ">
        <title>Extensive microbial diversity within the chicken gut microbiome revealed by metagenomics and culture.</title>
        <authorList>
            <person name="Gilroy R."/>
            <person name="Ravi A."/>
            <person name="Getino M."/>
            <person name="Pursley I."/>
            <person name="Horton D.L."/>
            <person name="Alikhan N.F."/>
            <person name="Baker D."/>
            <person name="Gharbi K."/>
            <person name="Hall N."/>
            <person name="Watson M."/>
            <person name="Adriaenssens E.M."/>
            <person name="Foster-Nyarko E."/>
            <person name="Jarju S."/>
            <person name="Secka A."/>
            <person name="Antonio M."/>
            <person name="Oren A."/>
            <person name="Chaudhuri R.R."/>
            <person name="La Ragione R."/>
            <person name="Hildebrand F."/>
            <person name="Pallen M.J."/>
        </authorList>
    </citation>
    <scope>NUCLEOTIDE SEQUENCE</scope>
    <source>
        <strain evidence="11">CHK183-6373</strain>
    </source>
</reference>
<feature type="region of interest" description="Disordered" evidence="8">
    <location>
        <begin position="484"/>
        <end position="585"/>
    </location>
</feature>
<keyword evidence="5 7" id="KW-0808">Transferase</keyword>